<dbReference type="PROSITE" id="PS50893">
    <property type="entry name" value="ABC_TRANSPORTER_2"/>
    <property type="match status" value="1"/>
</dbReference>
<dbReference type="GO" id="GO:0016887">
    <property type="term" value="F:ATP hydrolysis activity"/>
    <property type="evidence" value="ECO:0007669"/>
    <property type="project" value="InterPro"/>
</dbReference>
<comment type="similarity">
    <text evidence="1">Belongs to the ABC transporter superfamily.</text>
</comment>
<evidence type="ECO:0000256" key="2">
    <source>
        <dbReference type="ARBA" id="ARBA00022448"/>
    </source>
</evidence>
<dbReference type="SUPFAM" id="SSF52540">
    <property type="entry name" value="P-loop containing nucleoside triphosphate hydrolases"/>
    <property type="match status" value="1"/>
</dbReference>
<protein>
    <submittedName>
        <fullName evidence="6">ABC-2 type transport system ATP-binding protein</fullName>
    </submittedName>
</protein>
<dbReference type="CDD" id="cd03230">
    <property type="entry name" value="ABC_DR_subfamily_A"/>
    <property type="match status" value="1"/>
</dbReference>
<evidence type="ECO:0000313" key="6">
    <source>
        <dbReference type="EMBL" id="TCT16145.1"/>
    </source>
</evidence>
<dbReference type="Pfam" id="PF00005">
    <property type="entry name" value="ABC_tran"/>
    <property type="match status" value="1"/>
</dbReference>
<gene>
    <name evidence="6" type="ORF">EDC18_102161</name>
</gene>
<proteinExistence type="inferred from homology"/>
<reference evidence="6 7" key="1">
    <citation type="submission" date="2019-03" db="EMBL/GenBank/DDBJ databases">
        <title>Genomic Encyclopedia of Type Strains, Phase IV (KMG-IV): sequencing the most valuable type-strain genomes for metagenomic binning, comparative biology and taxonomic classification.</title>
        <authorList>
            <person name="Goeker M."/>
        </authorList>
    </citation>
    <scope>NUCLEOTIDE SEQUENCE [LARGE SCALE GENOMIC DNA]</scope>
    <source>
        <strain evidence="6 7">DSM 24629</strain>
    </source>
</reference>
<keyword evidence="4 6" id="KW-0067">ATP-binding</keyword>
<keyword evidence="7" id="KW-1185">Reference proteome</keyword>
<dbReference type="OrthoDB" id="9775135at2"/>
<dbReference type="SMART" id="SM00382">
    <property type="entry name" value="AAA"/>
    <property type="match status" value="1"/>
</dbReference>
<dbReference type="EMBL" id="SMAL01000002">
    <property type="protein sequence ID" value="TCT16145.1"/>
    <property type="molecule type" value="Genomic_DNA"/>
</dbReference>
<dbReference type="InterPro" id="IPR003593">
    <property type="entry name" value="AAA+_ATPase"/>
</dbReference>
<dbReference type="RefSeq" id="WP_132250308.1">
    <property type="nucleotide sequence ID" value="NZ_SMAL01000002.1"/>
</dbReference>
<dbReference type="AlphaFoldDB" id="A0A4R3MMH2"/>
<evidence type="ECO:0000313" key="7">
    <source>
        <dbReference type="Proteomes" id="UP000294902"/>
    </source>
</evidence>
<sequence length="293" mass="32916">MIEVKSLTKIYPSGKGIFDVSFDVKKGEVFGFLGPNGAGKTTTIRNLMGFTNPTSGSATINGLDCRTEAATIQEKLGYVPGEIAFFDNMTGLQFLKFIADMRGVYDSNRQSKLIEWFELESDRKIRKMSKGMKQKVGLIAAFMHDPEVIILDEPTSGLDPLMQKRFVELIVEERNRGKTILMSSHMFDEVDKTCERVAIIRDGKIVAVEDIKTLKASLEKSFFITFANKAEIDKIKNSGLEFKTADDNKVEIIVTGDYSHLLTTLSNCQVTDIDTSVQTLEHIFMRYYSKEGK</sequence>
<evidence type="ECO:0000259" key="5">
    <source>
        <dbReference type="PROSITE" id="PS50893"/>
    </source>
</evidence>
<dbReference type="Proteomes" id="UP000294902">
    <property type="component" value="Unassembled WGS sequence"/>
</dbReference>
<dbReference type="InterPro" id="IPR003439">
    <property type="entry name" value="ABC_transporter-like_ATP-bd"/>
</dbReference>
<dbReference type="InterPro" id="IPR017871">
    <property type="entry name" value="ABC_transporter-like_CS"/>
</dbReference>
<comment type="caution">
    <text evidence="6">The sequence shown here is derived from an EMBL/GenBank/DDBJ whole genome shotgun (WGS) entry which is preliminary data.</text>
</comment>
<keyword evidence="3" id="KW-0547">Nucleotide-binding</keyword>
<evidence type="ECO:0000256" key="3">
    <source>
        <dbReference type="ARBA" id="ARBA00022741"/>
    </source>
</evidence>
<dbReference type="GO" id="GO:0005524">
    <property type="term" value="F:ATP binding"/>
    <property type="evidence" value="ECO:0007669"/>
    <property type="project" value="UniProtKB-KW"/>
</dbReference>
<organism evidence="6 7">
    <name type="scientific">Natranaerovirga pectinivora</name>
    <dbReference type="NCBI Taxonomy" id="682400"/>
    <lineage>
        <taxon>Bacteria</taxon>
        <taxon>Bacillati</taxon>
        <taxon>Bacillota</taxon>
        <taxon>Clostridia</taxon>
        <taxon>Lachnospirales</taxon>
        <taxon>Natranaerovirgaceae</taxon>
        <taxon>Natranaerovirga</taxon>
    </lineage>
</organism>
<feature type="domain" description="ABC transporter" evidence="5">
    <location>
        <begin position="2"/>
        <end position="227"/>
    </location>
</feature>
<accession>A0A4R3MMH2</accession>
<dbReference type="PANTHER" id="PTHR42711">
    <property type="entry name" value="ABC TRANSPORTER ATP-BINDING PROTEIN"/>
    <property type="match status" value="1"/>
</dbReference>
<dbReference type="Gene3D" id="3.40.50.300">
    <property type="entry name" value="P-loop containing nucleotide triphosphate hydrolases"/>
    <property type="match status" value="1"/>
</dbReference>
<name>A0A4R3MMH2_9FIRM</name>
<dbReference type="PROSITE" id="PS00211">
    <property type="entry name" value="ABC_TRANSPORTER_1"/>
    <property type="match status" value="1"/>
</dbReference>
<dbReference type="InterPro" id="IPR050763">
    <property type="entry name" value="ABC_transporter_ATP-binding"/>
</dbReference>
<evidence type="ECO:0000256" key="1">
    <source>
        <dbReference type="ARBA" id="ARBA00005417"/>
    </source>
</evidence>
<dbReference type="InterPro" id="IPR027417">
    <property type="entry name" value="P-loop_NTPase"/>
</dbReference>
<evidence type="ECO:0000256" key="4">
    <source>
        <dbReference type="ARBA" id="ARBA00022840"/>
    </source>
</evidence>
<keyword evidence="2" id="KW-0813">Transport</keyword>
<dbReference type="PANTHER" id="PTHR42711:SF5">
    <property type="entry name" value="ABC TRANSPORTER ATP-BINDING PROTEIN NATA"/>
    <property type="match status" value="1"/>
</dbReference>